<comment type="caution">
    <text evidence="1">The sequence shown here is derived from an EMBL/GenBank/DDBJ whole genome shotgun (WGS) entry which is preliminary data.</text>
</comment>
<gene>
    <name evidence="1" type="ORF">DHEL01_v209506</name>
</gene>
<dbReference type="OrthoDB" id="329835at2759"/>
<dbReference type="Pfam" id="PF13489">
    <property type="entry name" value="Methyltransf_23"/>
    <property type="match status" value="1"/>
</dbReference>
<dbReference type="Gene3D" id="3.40.50.150">
    <property type="entry name" value="Vaccinia Virus protein VP39"/>
    <property type="match status" value="1"/>
</dbReference>
<keyword evidence="2" id="KW-1185">Reference proteome</keyword>
<dbReference type="AlphaFoldDB" id="A0A2P5HPF2"/>
<protein>
    <recommendedName>
        <fullName evidence="3">Methyltransferase type 11 domain-containing protein</fullName>
    </recommendedName>
</protein>
<evidence type="ECO:0000313" key="2">
    <source>
        <dbReference type="Proteomes" id="UP000094444"/>
    </source>
</evidence>
<dbReference type="STRING" id="158607.A0A2P5HPF2"/>
<reference evidence="1" key="1">
    <citation type="submission" date="2017-09" db="EMBL/GenBank/DDBJ databases">
        <title>Polyketide synthases of a Diaporthe helianthi virulent isolate.</title>
        <authorList>
            <person name="Baroncelli R."/>
        </authorList>
    </citation>
    <scope>NUCLEOTIDE SEQUENCE [LARGE SCALE GENOMIC DNA]</scope>
    <source>
        <strain evidence="1">7/96</strain>
    </source>
</reference>
<dbReference type="InterPro" id="IPR029063">
    <property type="entry name" value="SAM-dependent_MTases_sf"/>
</dbReference>
<accession>A0A2P5HPF2</accession>
<name>A0A2P5HPF2_DIAHE</name>
<dbReference type="Proteomes" id="UP000094444">
    <property type="component" value="Unassembled WGS sequence"/>
</dbReference>
<evidence type="ECO:0000313" key="1">
    <source>
        <dbReference type="EMBL" id="POS72095.1"/>
    </source>
</evidence>
<dbReference type="SUPFAM" id="SSF53335">
    <property type="entry name" value="S-adenosyl-L-methionine-dependent methyltransferases"/>
    <property type="match status" value="1"/>
</dbReference>
<dbReference type="InParanoid" id="A0A2P5HPF2"/>
<dbReference type="EMBL" id="MAVT02001084">
    <property type="protein sequence ID" value="POS72095.1"/>
    <property type="molecule type" value="Genomic_DNA"/>
</dbReference>
<proteinExistence type="predicted"/>
<evidence type="ECO:0008006" key="3">
    <source>
        <dbReference type="Google" id="ProtNLM"/>
    </source>
</evidence>
<sequence length="115" mass="12533">MIKMTLSSLLETVYKAMEPAGSAEQMIFNILNVENDVAAQGFQEGDYDVVVAANVLRATRSLAETVQHARTLLKTGGYLVLMEITGDSLAAIYRYTMGALPGWWLGVESWTTAAD</sequence>
<organism evidence="1 2">
    <name type="scientific">Diaporthe helianthi</name>
    <dbReference type="NCBI Taxonomy" id="158607"/>
    <lineage>
        <taxon>Eukaryota</taxon>
        <taxon>Fungi</taxon>
        <taxon>Dikarya</taxon>
        <taxon>Ascomycota</taxon>
        <taxon>Pezizomycotina</taxon>
        <taxon>Sordariomycetes</taxon>
        <taxon>Sordariomycetidae</taxon>
        <taxon>Diaporthales</taxon>
        <taxon>Diaporthaceae</taxon>
        <taxon>Diaporthe</taxon>
    </lineage>
</organism>